<keyword evidence="1" id="KW-0540">Nuclease</keyword>
<organism evidence="1 2">
    <name type="scientific">Candidatus Ornithobacterium hominis</name>
    <dbReference type="NCBI Taxonomy" id="2497989"/>
    <lineage>
        <taxon>Bacteria</taxon>
        <taxon>Pseudomonadati</taxon>
        <taxon>Bacteroidota</taxon>
        <taxon>Flavobacteriia</taxon>
        <taxon>Flavobacteriales</taxon>
        <taxon>Weeksellaceae</taxon>
        <taxon>Ornithobacterium</taxon>
    </lineage>
</organism>
<dbReference type="GO" id="GO:0004519">
    <property type="term" value="F:endonuclease activity"/>
    <property type="evidence" value="ECO:0007669"/>
    <property type="project" value="UniProtKB-KW"/>
</dbReference>
<protein>
    <submittedName>
        <fullName evidence="1">LlaJI restriction endonuclease</fullName>
    </submittedName>
</protein>
<evidence type="ECO:0000313" key="1">
    <source>
        <dbReference type="EMBL" id="SZD73962.1"/>
    </source>
</evidence>
<keyword evidence="1" id="KW-0255">Endonuclease</keyword>
<dbReference type="OrthoDB" id="922993at2"/>
<keyword evidence="1" id="KW-0378">Hydrolase</keyword>
<proteinExistence type="predicted"/>
<gene>
    <name evidence="1" type="ORF">SAMEA104719789_01416</name>
</gene>
<name>A0A383U221_9FLAO</name>
<dbReference type="AlphaFoldDB" id="A0A383U221"/>
<dbReference type="Proteomes" id="UP000262142">
    <property type="component" value="Unassembled WGS sequence"/>
</dbReference>
<dbReference type="EMBL" id="UNSC01000007">
    <property type="protein sequence ID" value="SZD73962.1"/>
    <property type="molecule type" value="Genomic_DNA"/>
</dbReference>
<dbReference type="RefSeq" id="WP_119059633.1">
    <property type="nucleotide sequence ID" value="NZ_UNSC01000007.1"/>
</dbReference>
<accession>A0A383U221</accession>
<sequence>MRILFEGAKYNINDLEKCFGDKFYHQIGSHGYIDVVGYYHSNDNQLYYFLPKLFITDNDEFLDTNIPYLSLFNENIESLLKEDITLLNWFRKFLILFYKSLAEYKNRVDSKIIQLGDTLQLSTNVGANEFTFLDLVLTILNFYKKNKDFFIFHSKEQQSLKHKKVSWNKTIRKQQPIFVGNTPIYDNLNTKVKKINDDEVLMTYFYSVLQHLKDEYKVDVIMDCPYNLIKGERFKIFLETGLYKIKKIKNNYYSDKLKAIYNLLVLFFEKSFVGSVKNKSDDFIIVKQYHNVFEDMIDKLLSDKFSDRKTSNGISLNYLKNNQDGKILDHLFEFDSILDTDESIFYIGDSKYYKHNSNVSDNSIYKQFTYAKNVIQYNIDLLQENAKIPSLINKNIRYRDDITEGYSISPNFFIQGVIKDINDFDTNGLVQNIEKGTEKNAHFKERLFDRDTLFINYYEINFLFVLNSYTNYSPDKILETRQLFKNTFKTHFRSYFKNHSGFDFYEFNFNSEQELKEFVDVEFRHITGRVIRTISNPNKLIVAVNPSRENKLKDKSLLNRFIVTNNPITKQKEFVYNSNSTIKPAINDYEF</sequence>
<reference evidence="1 2" key="1">
    <citation type="submission" date="2018-09" db="EMBL/GenBank/DDBJ databases">
        <authorList>
            <consortium name="Pathogen Informatics"/>
        </authorList>
    </citation>
    <scope>NUCLEOTIDE SEQUENCE [LARGE SCALE GENOMIC DNA]</scope>
    <source>
        <strain evidence="1 2">OH-22767</strain>
    </source>
</reference>
<evidence type="ECO:0000313" key="2">
    <source>
        <dbReference type="Proteomes" id="UP000262142"/>
    </source>
</evidence>
<keyword evidence="2" id="KW-1185">Reference proteome</keyword>